<dbReference type="Pfam" id="PF07690">
    <property type="entry name" value="MFS_1"/>
    <property type="match status" value="1"/>
</dbReference>
<dbReference type="Proteomes" id="UP000669179">
    <property type="component" value="Unassembled WGS sequence"/>
</dbReference>
<comment type="subcellular location">
    <subcellularLocation>
        <location evidence="1">Cell membrane</location>
        <topology evidence="1">Multi-pass membrane protein</topology>
    </subcellularLocation>
</comment>
<dbReference type="InterPro" id="IPR011701">
    <property type="entry name" value="MFS"/>
</dbReference>
<evidence type="ECO:0000256" key="6">
    <source>
        <dbReference type="SAM" id="MobiDB-lite"/>
    </source>
</evidence>
<dbReference type="GO" id="GO:0022857">
    <property type="term" value="F:transmembrane transporter activity"/>
    <property type="evidence" value="ECO:0007669"/>
    <property type="project" value="InterPro"/>
</dbReference>
<evidence type="ECO:0000256" key="8">
    <source>
        <dbReference type="SAM" id="SignalP"/>
    </source>
</evidence>
<organism evidence="9 10">
    <name type="scientific">Actinomadura barringtoniae</name>
    <dbReference type="NCBI Taxonomy" id="1427535"/>
    <lineage>
        <taxon>Bacteria</taxon>
        <taxon>Bacillati</taxon>
        <taxon>Actinomycetota</taxon>
        <taxon>Actinomycetes</taxon>
        <taxon>Streptosporangiales</taxon>
        <taxon>Thermomonosporaceae</taxon>
        <taxon>Actinomadura</taxon>
    </lineage>
</organism>
<evidence type="ECO:0000256" key="3">
    <source>
        <dbReference type="ARBA" id="ARBA00022692"/>
    </source>
</evidence>
<evidence type="ECO:0000256" key="2">
    <source>
        <dbReference type="ARBA" id="ARBA00022475"/>
    </source>
</evidence>
<evidence type="ECO:0000256" key="5">
    <source>
        <dbReference type="ARBA" id="ARBA00023136"/>
    </source>
</evidence>
<accession>A0A939PLW4</accession>
<feature type="compositionally biased region" description="Basic residues" evidence="6">
    <location>
        <begin position="375"/>
        <end position="388"/>
    </location>
</feature>
<feature type="transmembrane region" description="Helical" evidence="7">
    <location>
        <begin position="77"/>
        <end position="96"/>
    </location>
</feature>
<feature type="signal peptide" evidence="8">
    <location>
        <begin position="1"/>
        <end position="20"/>
    </location>
</feature>
<dbReference type="SUPFAM" id="SSF103473">
    <property type="entry name" value="MFS general substrate transporter"/>
    <property type="match status" value="1"/>
</dbReference>
<evidence type="ECO:0000313" key="10">
    <source>
        <dbReference type="Proteomes" id="UP000669179"/>
    </source>
</evidence>
<keyword evidence="2" id="KW-1003">Cell membrane</keyword>
<comment type="caution">
    <text evidence="9">The sequence shown here is derived from an EMBL/GenBank/DDBJ whole genome shotgun (WGS) entry which is preliminary data.</text>
</comment>
<feature type="transmembrane region" description="Helical" evidence="7">
    <location>
        <begin position="134"/>
        <end position="158"/>
    </location>
</feature>
<dbReference type="EMBL" id="JAGEOJ010000035">
    <property type="protein sequence ID" value="MBO2455352.1"/>
    <property type="molecule type" value="Genomic_DNA"/>
</dbReference>
<feature type="transmembrane region" description="Helical" evidence="7">
    <location>
        <begin position="251"/>
        <end position="269"/>
    </location>
</feature>
<evidence type="ECO:0000256" key="1">
    <source>
        <dbReference type="ARBA" id="ARBA00004651"/>
    </source>
</evidence>
<dbReference type="InterPro" id="IPR036259">
    <property type="entry name" value="MFS_trans_sf"/>
</dbReference>
<keyword evidence="3 7" id="KW-0812">Transmembrane</keyword>
<dbReference type="PANTHER" id="PTHR23513">
    <property type="entry name" value="INTEGRAL MEMBRANE EFFLUX PROTEIN-RELATED"/>
    <property type="match status" value="1"/>
</dbReference>
<name>A0A939PLW4_9ACTN</name>
<keyword evidence="5 7" id="KW-0472">Membrane</keyword>
<sequence>MSAPALLLAGLMITGSSATASSLLAAITISAAIGGPLLGVLMDRSARPGRLLAQALAAYAAALGAILVVLGRAHPVVTILIALGAGLLGPALSAGWTSQLALISSGPELRRASDLDAMTFNVAALSGPALAGGVAGVFGASAAVAASVALICVAIPAARMLPARPGRRAQPLGADLAAGFKAIARIRPLARATRVSVISCVGQGMLVACTPLLGAQALGSPERGAYLLAVIAASALAANVVMSRLTTRPDTVMWLSTLVMGGAFLLAAVRHPAAVIGAAVVAGVGEGPQLTALFAVRHREAPEQLRGQIFTTGASLKITGFAVGAAVAGLLVSRSLAGTLVVAAATQLVAAGTRGVPAAWNSGRVRRPGSGPRCAPRRGRRSGGRRPGRGGSPCRAWWRPG</sequence>
<evidence type="ECO:0000256" key="7">
    <source>
        <dbReference type="SAM" id="Phobius"/>
    </source>
</evidence>
<gene>
    <name evidence="9" type="ORF">J4573_50310</name>
</gene>
<feature type="transmembrane region" description="Helical" evidence="7">
    <location>
        <begin position="224"/>
        <end position="242"/>
    </location>
</feature>
<proteinExistence type="predicted"/>
<feature type="transmembrane region" description="Helical" evidence="7">
    <location>
        <begin position="51"/>
        <end position="70"/>
    </location>
</feature>
<dbReference type="Gene3D" id="1.20.1250.20">
    <property type="entry name" value="MFS general substrate transporter like domains"/>
    <property type="match status" value="1"/>
</dbReference>
<feature type="transmembrane region" description="Helical" evidence="7">
    <location>
        <begin position="275"/>
        <end position="296"/>
    </location>
</feature>
<feature type="region of interest" description="Disordered" evidence="6">
    <location>
        <begin position="360"/>
        <end position="401"/>
    </location>
</feature>
<dbReference type="PANTHER" id="PTHR23513:SF11">
    <property type="entry name" value="STAPHYLOFERRIN A TRANSPORTER"/>
    <property type="match status" value="1"/>
</dbReference>
<feature type="transmembrane region" description="Helical" evidence="7">
    <location>
        <begin position="195"/>
        <end position="218"/>
    </location>
</feature>
<dbReference type="GO" id="GO:0005886">
    <property type="term" value="C:plasma membrane"/>
    <property type="evidence" value="ECO:0007669"/>
    <property type="project" value="UniProtKB-SubCell"/>
</dbReference>
<protein>
    <submittedName>
        <fullName evidence="9">MFS transporter</fullName>
    </submittedName>
</protein>
<reference evidence="9" key="1">
    <citation type="submission" date="2021-03" db="EMBL/GenBank/DDBJ databases">
        <authorList>
            <person name="Kanchanasin P."/>
            <person name="Saeng-In P."/>
            <person name="Phongsopitanun W."/>
            <person name="Yuki M."/>
            <person name="Kudo T."/>
            <person name="Ohkuma M."/>
            <person name="Tanasupawat S."/>
        </authorList>
    </citation>
    <scope>NUCLEOTIDE SEQUENCE</scope>
    <source>
        <strain evidence="9">GKU 128</strain>
    </source>
</reference>
<dbReference type="AlphaFoldDB" id="A0A939PLW4"/>
<keyword evidence="4 7" id="KW-1133">Transmembrane helix</keyword>
<keyword evidence="8" id="KW-0732">Signal</keyword>
<evidence type="ECO:0000256" key="4">
    <source>
        <dbReference type="ARBA" id="ARBA00022989"/>
    </source>
</evidence>
<feature type="chain" id="PRO_5037413715" evidence="8">
    <location>
        <begin position="21"/>
        <end position="401"/>
    </location>
</feature>
<feature type="compositionally biased region" description="Low complexity" evidence="6">
    <location>
        <begin position="392"/>
        <end position="401"/>
    </location>
</feature>
<keyword evidence="10" id="KW-1185">Reference proteome</keyword>
<evidence type="ECO:0000313" key="9">
    <source>
        <dbReference type="EMBL" id="MBO2455352.1"/>
    </source>
</evidence>